<organism evidence="3 4">
    <name type="scientific">Thiorhodovibrio frisius</name>
    <dbReference type="NCBI Taxonomy" id="631362"/>
    <lineage>
        <taxon>Bacteria</taxon>
        <taxon>Pseudomonadati</taxon>
        <taxon>Pseudomonadota</taxon>
        <taxon>Gammaproteobacteria</taxon>
        <taxon>Chromatiales</taxon>
        <taxon>Chromatiaceae</taxon>
        <taxon>Thiorhodovibrio</taxon>
    </lineage>
</organism>
<evidence type="ECO:0000256" key="2">
    <source>
        <dbReference type="SAM" id="SignalP"/>
    </source>
</evidence>
<dbReference type="Proteomes" id="UP000002964">
    <property type="component" value="Unassembled WGS sequence"/>
</dbReference>
<gene>
    <name evidence="3" type="ORF">Thi970DRAFT_04619</name>
</gene>
<feature type="chain" id="PRO_5003617743" evidence="2">
    <location>
        <begin position="28"/>
        <end position="249"/>
    </location>
</feature>
<dbReference type="eggNOG" id="ENOG5032PZR">
    <property type="taxonomic scope" value="Bacteria"/>
</dbReference>
<sequence length="249" mass="26931">MASAFPFLLSLLLLSLLPMLTGPGALAESSNRAYEVPSVYLDQANIPRAKALALDAALMKGWQVAVSAPDYSIFETTIREEKNTADGDSATIPVLLRIRAGFARDAGGVRVSLTATEIRLRGTGAESQRDVTDDYGANLHNALASLRRQWEDLALGGRRSRETESRSQPTHAVVRAPARDQPPPARGQWSYEAEQLARRHGCQVDDRGAILLGGRADSQSGGHEVYRVSCNNRSALMARCDSEGCRMGP</sequence>
<feature type="region of interest" description="Disordered" evidence="1">
    <location>
        <begin position="157"/>
        <end position="187"/>
    </location>
</feature>
<feature type="signal peptide" evidence="2">
    <location>
        <begin position="1"/>
        <end position="27"/>
    </location>
</feature>
<dbReference type="HOGENOM" id="CLU_1199347_0_0_6"/>
<keyword evidence="2" id="KW-0732">Signal</keyword>
<name>H8Z7S8_9GAMM</name>
<accession>H8Z7S8</accession>
<evidence type="ECO:0000256" key="1">
    <source>
        <dbReference type="SAM" id="MobiDB-lite"/>
    </source>
</evidence>
<proteinExistence type="predicted"/>
<evidence type="ECO:0000313" key="3">
    <source>
        <dbReference type="EMBL" id="EIC20940.1"/>
    </source>
</evidence>
<dbReference type="STRING" id="631362.Thi970DRAFT_04619"/>
<dbReference type="AlphaFoldDB" id="H8Z7S8"/>
<protein>
    <submittedName>
        <fullName evidence="3">Uncharacterized protein</fullName>
    </submittedName>
</protein>
<keyword evidence="4" id="KW-1185">Reference proteome</keyword>
<evidence type="ECO:0000313" key="4">
    <source>
        <dbReference type="Proteomes" id="UP000002964"/>
    </source>
</evidence>
<reference evidence="4" key="1">
    <citation type="submission" date="2011-06" db="EMBL/GenBank/DDBJ databases">
        <authorList>
            <consortium name="US DOE Joint Genome Institute (JGI-PGF)"/>
            <person name="Lucas S."/>
            <person name="Han J."/>
            <person name="Lapidus A."/>
            <person name="Cheng J.-F."/>
            <person name="Goodwin L."/>
            <person name="Pitluck S."/>
            <person name="Peters L."/>
            <person name="Land M.L."/>
            <person name="Hauser L."/>
            <person name="Vogl K."/>
            <person name="Liu Z."/>
            <person name="Overmann J."/>
            <person name="Frigaard N.-U."/>
            <person name="Bryant D.A."/>
            <person name="Woyke T.J."/>
        </authorList>
    </citation>
    <scope>NUCLEOTIDE SEQUENCE [LARGE SCALE GENOMIC DNA]</scope>
    <source>
        <strain evidence="4">970</strain>
    </source>
</reference>
<dbReference type="RefSeq" id="WP_009151343.1">
    <property type="nucleotide sequence ID" value="NZ_CP121471.1"/>
</dbReference>
<dbReference type="OrthoDB" id="5768256at2"/>
<reference evidence="3 4" key="2">
    <citation type="submission" date="2011-11" db="EMBL/GenBank/DDBJ databases">
        <authorList>
            <consortium name="US DOE Joint Genome Institute"/>
            <person name="Lucas S."/>
            <person name="Han J."/>
            <person name="Lapidus A."/>
            <person name="Cheng J.-F."/>
            <person name="Goodwin L."/>
            <person name="Pitluck S."/>
            <person name="Peters L."/>
            <person name="Ovchinnikova G."/>
            <person name="Zhang X."/>
            <person name="Detter J.C."/>
            <person name="Han C."/>
            <person name="Tapia R."/>
            <person name="Land M."/>
            <person name="Hauser L."/>
            <person name="Kyrpides N."/>
            <person name="Ivanova N."/>
            <person name="Pagani I."/>
            <person name="Vogl K."/>
            <person name="Liu Z."/>
            <person name="Overmann J."/>
            <person name="Frigaard N.-U."/>
            <person name="Bryant D."/>
            <person name="Woyke T."/>
        </authorList>
    </citation>
    <scope>NUCLEOTIDE SEQUENCE [LARGE SCALE GENOMIC DNA]</scope>
    <source>
        <strain evidence="3 4">970</strain>
    </source>
</reference>
<dbReference type="EMBL" id="JH603170">
    <property type="protein sequence ID" value="EIC20940.1"/>
    <property type="molecule type" value="Genomic_DNA"/>
</dbReference>